<keyword evidence="3" id="KW-1185">Reference proteome</keyword>
<dbReference type="SMART" id="SM00530">
    <property type="entry name" value="HTH_XRE"/>
    <property type="match status" value="1"/>
</dbReference>
<name>A0AAP2FM02_KLEOX</name>
<dbReference type="InterPro" id="IPR010982">
    <property type="entry name" value="Lambda_DNA-bd_dom_sf"/>
</dbReference>
<feature type="domain" description="HTH cro/C1-type" evidence="1">
    <location>
        <begin position="34"/>
        <end position="88"/>
    </location>
</feature>
<dbReference type="RefSeq" id="WP_181511433.1">
    <property type="nucleotide sequence ID" value="NZ_CP090245.1"/>
</dbReference>
<dbReference type="Gene3D" id="1.10.260.40">
    <property type="entry name" value="lambda repressor-like DNA-binding domains"/>
    <property type="match status" value="1"/>
</dbReference>
<organism evidence="2 3">
    <name type="scientific">Klebsiella oxytoca</name>
    <dbReference type="NCBI Taxonomy" id="571"/>
    <lineage>
        <taxon>Bacteria</taxon>
        <taxon>Pseudomonadati</taxon>
        <taxon>Pseudomonadota</taxon>
        <taxon>Gammaproteobacteria</taxon>
        <taxon>Enterobacterales</taxon>
        <taxon>Enterobacteriaceae</taxon>
        <taxon>Klebsiella/Raoultella group</taxon>
        <taxon>Klebsiella</taxon>
    </lineage>
</organism>
<reference evidence="2 3" key="1">
    <citation type="submission" date="2021-03" db="EMBL/GenBank/DDBJ databases">
        <authorList>
            <person name="Stanton E."/>
        </authorList>
    </citation>
    <scope>NUCLEOTIDE SEQUENCE [LARGE SCALE GENOMIC DNA]</scope>
    <source>
        <strain evidence="2 3">2020EL-00037</strain>
    </source>
</reference>
<protein>
    <recommendedName>
        <fullName evidence="1">HTH cro/C1-type domain-containing protein</fullName>
    </recommendedName>
</protein>
<dbReference type="InterPro" id="IPR001387">
    <property type="entry name" value="Cro/C1-type_HTH"/>
</dbReference>
<evidence type="ECO:0000259" key="1">
    <source>
        <dbReference type="PROSITE" id="PS50943"/>
    </source>
</evidence>
<sequence>MQLLKIEMTKNALCRNLLPMVEKSNKHQDFADRLNQEMSKKNLSVKQLSHAGQVTYEMARRYTLGTAKPRDEKLMRIAEWLSVPPAWLDYGAVENSAESNAALETVTLTQPEKGDETEFASLSDEEKRLIRVFRKFPDAEANNMLLAFEIRYKKLLEFYSEYADPDKK</sequence>
<dbReference type="GO" id="GO:0003677">
    <property type="term" value="F:DNA binding"/>
    <property type="evidence" value="ECO:0007669"/>
    <property type="project" value="InterPro"/>
</dbReference>
<dbReference type="CDD" id="cd00093">
    <property type="entry name" value="HTH_XRE"/>
    <property type="match status" value="1"/>
</dbReference>
<proteinExistence type="predicted"/>
<evidence type="ECO:0000313" key="3">
    <source>
        <dbReference type="Proteomes" id="UP000673434"/>
    </source>
</evidence>
<dbReference type="AlphaFoldDB" id="A0AAP2FM02"/>
<comment type="caution">
    <text evidence="2">The sequence shown here is derived from an EMBL/GenBank/DDBJ whole genome shotgun (WGS) entry which is preliminary data.</text>
</comment>
<accession>A0AAP2FM02</accession>
<dbReference type="PROSITE" id="PS50943">
    <property type="entry name" value="HTH_CROC1"/>
    <property type="match status" value="1"/>
</dbReference>
<evidence type="ECO:0000313" key="2">
    <source>
        <dbReference type="EMBL" id="MBQ0601227.1"/>
    </source>
</evidence>
<dbReference type="EMBL" id="JAGKON010000015">
    <property type="protein sequence ID" value="MBQ0601227.1"/>
    <property type="molecule type" value="Genomic_DNA"/>
</dbReference>
<gene>
    <name evidence="2" type="ORF">J7S78_15625</name>
</gene>
<dbReference type="Proteomes" id="UP000673434">
    <property type="component" value="Unassembled WGS sequence"/>
</dbReference>
<dbReference type="SUPFAM" id="SSF47413">
    <property type="entry name" value="lambda repressor-like DNA-binding domains"/>
    <property type="match status" value="1"/>
</dbReference>